<gene>
    <name evidence="1" type="ORF">GOQ30_03040</name>
</gene>
<reference evidence="2" key="1">
    <citation type="submission" date="2019-05" db="EMBL/GenBank/DDBJ databases">
        <title>Flavobacterium profundi sp. nov., isolated from a deep-sea seamount.</title>
        <authorList>
            <person name="Zhang D.-C."/>
        </authorList>
    </citation>
    <scope>NUCLEOTIDE SEQUENCE [LARGE SCALE GENOMIC DNA]</scope>
    <source>
        <strain evidence="2">TP390</strain>
    </source>
</reference>
<dbReference type="OrthoDB" id="697275at2"/>
<accession>A0A6I4IJJ7</accession>
<evidence type="ECO:0008006" key="3">
    <source>
        <dbReference type="Google" id="ProtNLM"/>
    </source>
</evidence>
<dbReference type="InterPro" id="IPR032774">
    <property type="entry name" value="WG_beta_rep"/>
</dbReference>
<name>A0A6I4IJJ7_9FLAO</name>
<keyword evidence="2" id="KW-1185">Reference proteome</keyword>
<dbReference type="Proteomes" id="UP000431264">
    <property type="component" value="Unassembled WGS sequence"/>
</dbReference>
<organism evidence="1 2">
    <name type="scientific">Flavobacterium profundi</name>
    <dbReference type="NCBI Taxonomy" id="1774945"/>
    <lineage>
        <taxon>Bacteria</taxon>
        <taxon>Pseudomonadati</taxon>
        <taxon>Bacteroidota</taxon>
        <taxon>Flavobacteriia</taxon>
        <taxon>Flavobacteriales</taxon>
        <taxon>Flavobacteriaceae</taxon>
        <taxon>Flavobacterium</taxon>
    </lineage>
</organism>
<sequence>MKQTFFLFFFIPIVLFSQKEKYWYAFHQEVSENNAIGFKDYQGAIMLKPRFSPFTINQKFEKIIALNDANNSQYTSYYVNKKGATFGLDSLYVFDFTYDVELEGHIRFSTGRYLDSIGVFNAEGKIVIEPIYNALSRVNNGLVIAKKGAKQVHEKHGEGCDHWSFEGGKEILLDTLGKVLIDDFRDDDLHLNLYSLEISKQENTAKFRHNFIGVDQKYYSFISYKEEFENFIFTNLKNIRKDNINDYLFLNLQQSKSKNKKKKQDQELWKALASSNESQISILDFTRFYIDYTNPEFTASIEKYLDNANQLIVEKYPVFEIQITTSNTMVSISFIRTEKGYKICDYSSYKYNSLPKPAEPPAARESQSKE</sequence>
<evidence type="ECO:0000313" key="1">
    <source>
        <dbReference type="EMBL" id="MVO08139.1"/>
    </source>
</evidence>
<dbReference type="Pfam" id="PF14903">
    <property type="entry name" value="WG_beta_rep"/>
    <property type="match status" value="1"/>
</dbReference>
<dbReference type="RefSeq" id="WP_140996540.1">
    <property type="nucleotide sequence ID" value="NZ_VDCZ01000002.1"/>
</dbReference>
<protein>
    <recommendedName>
        <fullName evidence="3">WG containing repeat-containing protein</fullName>
    </recommendedName>
</protein>
<dbReference type="AlphaFoldDB" id="A0A6I4IJJ7"/>
<evidence type="ECO:0000313" key="2">
    <source>
        <dbReference type="Proteomes" id="UP000431264"/>
    </source>
</evidence>
<dbReference type="EMBL" id="WQLW01000002">
    <property type="protein sequence ID" value="MVO08139.1"/>
    <property type="molecule type" value="Genomic_DNA"/>
</dbReference>
<proteinExistence type="predicted"/>
<comment type="caution">
    <text evidence="1">The sequence shown here is derived from an EMBL/GenBank/DDBJ whole genome shotgun (WGS) entry which is preliminary data.</text>
</comment>